<dbReference type="GO" id="GO:0016787">
    <property type="term" value="F:hydrolase activity"/>
    <property type="evidence" value="ECO:0007669"/>
    <property type="project" value="UniProtKB-UniRule"/>
</dbReference>
<feature type="active site" description="Proton acceptor" evidence="2">
    <location>
        <position position="184"/>
    </location>
</feature>
<dbReference type="SUPFAM" id="SSF52151">
    <property type="entry name" value="FabD/lysophospholipase-like"/>
    <property type="match status" value="1"/>
</dbReference>
<evidence type="ECO:0000259" key="3">
    <source>
        <dbReference type="PROSITE" id="PS51635"/>
    </source>
</evidence>
<keyword evidence="2" id="KW-0378">Hydrolase</keyword>
<evidence type="ECO:0000313" key="4">
    <source>
        <dbReference type="EMBL" id="SMB96497.1"/>
    </source>
</evidence>
<dbReference type="Proteomes" id="UP000192731">
    <property type="component" value="Unassembled WGS sequence"/>
</dbReference>
<dbReference type="CDD" id="cd07207">
    <property type="entry name" value="Pat_ExoU_VipD_like"/>
    <property type="match status" value="1"/>
</dbReference>
<sequence>MRYKYRNLIFEGGGIKCLAYAGAIDILEEKNILKNIKRVGGTSGGAILALLFGLNYSVNEIKNILNNLDFTLFLDKSSAIATNAQMFYQKFGWYRGEVFYNWISEIIKYKTKNEKISFKEIYINKRKYNFRDIYIIGTNLSTGYSEVFSYEHTPNMALADAVRISMSIPLVYIAPKMNGDIYIDGGVLNNYPIKLFDRIKYIDKYYRIPDYYRNYNNLNRNNKGEKYDIYVYNIETLGFRVESEKEIALFNEGYKPESKCINNLPDFIYKLIQTIMDNQANEHLHSDDKRRTVYIDSVGVGCLSFNISDEIKSNLILSGKRCTQEFFNCMEKCKKV</sequence>
<feature type="active site" description="Nucleophile" evidence="2">
    <location>
        <position position="43"/>
    </location>
</feature>
<dbReference type="OrthoDB" id="9770965at2"/>
<dbReference type="STRING" id="656914.SAMN00017405_1564"/>
<dbReference type="AlphaFoldDB" id="A0A1W1VT05"/>
<dbReference type="InterPro" id="IPR052580">
    <property type="entry name" value="Lipid_Hydrolase"/>
</dbReference>
<dbReference type="PANTHER" id="PTHR46394">
    <property type="entry name" value="ANNEXIN"/>
    <property type="match status" value="1"/>
</dbReference>
<evidence type="ECO:0000313" key="5">
    <source>
        <dbReference type="Proteomes" id="UP000192731"/>
    </source>
</evidence>
<dbReference type="GO" id="GO:0016042">
    <property type="term" value="P:lipid catabolic process"/>
    <property type="evidence" value="ECO:0007669"/>
    <property type="project" value="UniProtKB-UniRule"/>
</dbReference>
<protein>
    <submittedName>
        <fullName evidence="4">NTE family protein</fullName>
    </submittedName>
</protein>
<feature type="short sequence motif" description="DGA/G" evidence="2">
    <location>
        <begin position="184"/>
        <end position="186"/>
    </location>
</feature>
<dbReference type="PANTHER" id="PTHR46394:SF1">
    <property type="entry name" value="PNPLA DOMAIN-CONTAINING PROTEIN"/>
    <property type="match status" value="1"/>
</dbReference>
<evidence type="ECO:0000256" key="2">
    <source>
        <dbReference type="PROSITE-ProRule" id="PRU01161"/>
    </source>
</evidence>
<keyword evidence="2" id="KW-0442">Lipid degradation</keyword>
<comment type="caution">
    <text evidence="2">Lacks conserved residue(s) required for the propagation of feature annotation.</text>
</comment>
<feature type="short sequence motif" description="GXSXG" evidence="2">
    <location>
        <begin position="41"/>
        <end position="45"/>
    </location>
</feature>
<dbReference type="RefSeq" id="WP_084054409.1">
    <property type="nucleotide sequence ID" value="NZ_FWWT01000023.1"/>
</dbReference>
<organism evidence="4 5">
    <name type="scientific">Desulfonispora thiosulfatigenes DSM 11270</name>
    <dbReference type="NCBI Taxonomy" id="656914"/>
    <lineage>
        <taxon>Bacteria</taxon>
        <taxon>Bacillati</taxon>
        <taxon>Bacillota</taxon>
        <taxon>Clostridia</taxon>
        <taxon>Eubacteriales</taxon>
        <taxon>Peptococcaceae</taxon>
        <taxon>Desulfonispora</taxon>
    </lineage>
</organism>
<dbReference type="Pfam" id="PF01734">
    <property type="entry name" value="Patatin"/>
    <property type="match status" value="1"/>
</dbReference>
<gene>
    <name evidence="4" type="ORF">SAMN00017405_1564</name>
</gene>
<dbReference type="PROSITE" id="PS51635">
    <property type="entry name" value="PNPLA"/>
    <property type="match status" value="1"/>
</dbReference>
<reference evidence="4 5" key="1">
    <citation type="submission" date="2017-04" db="EMBL/GenBank/DDBJ databases">
        <authorList>
            <person name="Afonso C.L."/>
            <person name="Miller P.J."/>
            <person name="Scott M.A."/>
            <person name="Spackman E."/>
            <person name="Goraichik I."/>
            <person name="Dimitrov K.M."/>
            <person name="Suarez D.L."/>
            <person name="Swayne D.E."/>
        </authorList>
    </citation>
    <scope>NUCLEOTIDE SEQUENCE [LARGE SCALE GENOMIC DNA]</scope>
    <source>
        <strain evidence="4 5">DSM 11270</strain>
    </source>
</reference>
<evidence type="ECO:0000256" key="1">
    <source>
        <dbReference type="ARBA" id="ARBA00023098"/>
    </source>
</evidence>
<dbReference type="InterPro" id="IPR002641">
    <property type="entry name" value="PNPLA_dom"/>
</dbReference>
<keyword evidence="5" id="KW-1185">Reference proteome</keyword>
<dbReference type="Gene3D" id="3.40.1090.10">
    <property type="entry name" value="Cytosolic phospholipase A2 catalytic domain"/>
    <property type="match status" value="2"/>
</dbReference>
<proteinExistence type="predicted"/>
<feature type="domain" description="PNPLA" evidence="3">
    <location>
        <begin position="8"/>
        <end position="197"/>
    </location>
</feature>
<keyword evidence="1 2" id="KW-0443">Lipid metabolism</keyword>
<dbReference type="EMBL" id="FWWT01000023">
    <property type="protein sequence ID" value="SMB96497.1"/>
    <property type="molecule type" value="Genomic_DNA"/>
</dbReference>
<name>A0A1W1VT05_DESTI</name>
<dbReference type="InterPro" id="IPR016035">
    <property type="entry name" value="Acyl_Trfase/lysoPLipase"/>
</dbReference>
<accession>A0A1W1VT05</accession>